<dbReference type="Gene3D" id="1.20.120.1600">
    <property type="match status" value="1"/>
</dbReference>
<dbReference type="STRING" id="1121937.GCA_000423125_01890"/>
<dbReference type="EMBL" id="DMND01000089">
    <property type="protein sequence ID" value="HAN27340.1"/>
    <property type="molecule type" value="Genomic_DNA"/>
</dbReference>
<reference evidence="4 5" key="1">
    <citation type="journal article" date="2018" name="Nat. Biotechnol.">
        <title>A standardized bacterial taxonomy based on genome phylogeny substantially revises the tree of life.</title>
        <authorList>
            <person name="Parks D.H."/>
            <person name="Chuvochina M."/>
            <person name="Waite D.W."/>
            <person name="Rinke C."/>
            <person name="Skarshewski A."/>
            <person name="Chaumeil P.A."/>
            <person name="Hugenholtz P."/>
        </authorList>
    </citation>
    <scope>NUCLEOTIDE SEQUENCE [LARGE SCALE GENOMIC DNA]</scope>
    <source>
        <strain evidence="4">UBA9158</strain>
    </source>
</reference>
<evidence type="ECO:0000256" key="3">
    <source>
        <dbReference type="ARBA" id="ARBA00022842"/>
    </source>
</evidence>
<proteinExistence type="predicted"/>
<dbReference type="PANTHER" id="PTHR46470">
    <property type="entry name" value="N-ACYLNEURAMINATE-9-PHOSPHATASE"/>
    <property type="match status" value="1"/>
</dbReference>
<dbReference type="PRINTS" id="PR00413">
    <property type="entry name" value="HADHALOGNASE"/>
</dbReference>
<dbReference type="Proteomes" id="UP000259273">
    <property type="component" value="Unassembled WGS sequence"/>
</dbReference>
<dbReference type="InterPro" id="IPR051400">
    <property type="entry name" value="HAD-like_hydrolase"/>
</dbReference>
<dbReference type="AlphaFoldDB" id="A0A3C1KKU8"/>
<protein>
    <submittedName>
        <fullName evidence="4">Phosphatase</fullName>
    </submittedName>
</protein>
<comment type="cofactor">
    <cofactor evidence="1">
        <name>Mg(2+)</name>
        <dbReference type="ChEBI" id="CHEBI:18420"/>
    </cofactor>
</comment>
<accession>A0A3C1KKU8</accession>
<dbReference type="InterPro" id="IPR036412">
    <property type="entry name" value="HAD-like_sf"/>
</dbReference>
<dbReference type="SFLD" id="SFLDS00003">
    <property type="entry name" value="Haloacid_Dehalogenase"/>
    <property type="match status" value="1"/>
</dbReference>
<dbReference type="Gene3D" id="3.40.50.1000">
    <property type="entry name" value="HAD superfamily/HAD-like"/>
    <property type="match status" value="1"/>
</dbReference>
<dbReference type="InterPro" id="IPR006439">
    <property type="entry name" value="HAD-SF_hydro_IA"/>
</dbReference>
<comment type="caution">
    <text evidence="4">The sequence shown here is derived from an EMBL/GenBank/DDBJ whole genome shotgun (WGS) entry which is preliminary data.</text>
</comment>
<dbReference type="SUPFAM" id="SSF56784">
    <property type="entry name" value="HAD-like"/>
    <property type="match status" value="1"/>
</dbReference>
<sequence>MTIRVITFDLDNTLWDVEPALLRAEQAQREWLLQHRPGSIEQHDHDSLWEFKKRVWKQHPELAHHVSQMRVRMLFELQRAAGYSEADSDAGAREAFAAFLQERHKVELYAEALEVLQRLAGDYRLGALTNGNADIYKTDAAEYFDFAFLAEDVGASKPAADMFHAALARTGAAAGEIVHVGDNPEHDILGAQQVGLRTVWVNLAGATWEPADYRADAEVTALRDLPAAIAGLGAPG</sequence>
<evidence type="ECO:0000256" key="1">
    <source>
        <dbReference type="ARBA" id="ARBA00001946"/>
    </source>
</evidence>
<organism evidence="4 5">
    <name type="scientific">Haliea salexigens</name>
    <dbReference type="NCBI Taxonomy" id="287487"/>
    <lineage>
        <taxon>Bacteria</taxon>
        <taxon>Pseudomonadati</taxon>
        <taxon>Pseudomonadota</taxon>
        <taxon>Gammaproteobacteria</taxon>
        <taxon>Cellvibrionales</taxon>
        <taxon>Halieaceae</taxon>
        <taxon>Haliea</taxon>
    </lineage>
</organism>
<keyword evidence="3" id="KW-0460">Magnesium</keyword>
<name>A0A3C1KKU8_9GAMM</name>
<dbReference type="PANTHER" id="PTHR46470:SF4">
    <property type="entry name" value="5-AMINO-6-(5-PHOSPHO-D-RIBITYLAMINO)URACIL PHOSPHATASE YIGB"/>
    <property type="match status" value="1"/>
</dbReference>
<dbReference type="NCBIfam" id="TIGR01549">
    <property type="entry name" value="HAD-SF-IA-v1"/>
    <property type="match status" value="1"/>
</dbReference>
<dbReference type="GO" id="GO:0016787">
    <property type="term" value="F:hydrolase activity"/>
    <property type="evidence" value="ECO:0007669"/>
    <property type="project" value="UniProtKB-KW"/>
</dbReference>
<gene>
    <name evidence="4" type="ORF">DCP75_06400</name>
</gene>
<dbReference type="InterPro" id="IPR023214">
    <property type="entry name" value="HAD_sf"/>
</dbReference>
<evidence type="ECO:0000256" key="2">
    <source>
        <dbReference type="ARBA" id="ARBA00022801"/>
    </source>
</evidence>
<dbReference type="SFLD" id="SFLDG01129">
    <property type="entry name" value="C1.5:_HAD__Beta-PGM__Phosphata"/>
    <property type="match status" value="1"/>
</dbReference>
<evidence type="ECO:0000313" key="4">
    <source>
        <dbReference type="EMBL" id="HAN27340.1"/>
    </source>
</evidence>
<dbReference type="GO" id="GO:0009231">
    <property type="term" value="P:riboflavin biosynthetic process"/>
    <property type="evidence" value="ECO:0007669"/>
    <property type="project" value="TreeGrafter"/>
</dbReference>
<evidence type="ECO:0000313" key="5">
    <source>
        <dbReference type="Proteomes" id="UP000259273"/>
    </source>
</evidence>
<keyword evidence="2" id="KW-0378">Hydrolase</keyword>
<dbReference type="Pfam" id="PF00702">
    <property type="entry name" value="Hydrolase"/>
    <property type="match status" value="1"/>
</dbReference>
<dbReference type="NCBIfam" id="TIGR01509">
    <property type="entry name" value="HAD-SF-IA-v3"/>
    <property type="match status" value="1"/>
</dbReference>